<organism evidence="1 2">
    <name type="scientific">Candidatus Marsarchaeota G2 archaeon ECH_B_3</name>
    <dbReference type="NCBI Taxonomy" id="1978161"/>
    <lineage>
        <taxon>Archaea</taxon>
        <taxon>Candidatus Marsarchaeota</taxon>
        <taxon>Candidatus Marsarchaeota group 2</taxon>
    </lineage>
</organism>
<dbReference type="AlphaFoldDB" id="A0A2R6BKF6"/>
<sequence>MLMDSETIRESVLKVFYDVFGGPAARAILNYTCLDPEDLVNNPSHLTQSLQLAFGPSAHHLEQAIVRELLRRFNLPHTTLGTLTYEQTLRMIVTKSRIKLKEPDGGSKKAEHV</sequence>
<dbReference type="Proteomes" id="UP000241972">
    <property type="component" value="Unassembled WGS sequence"/>
</dbReference>
<gene>
    <name evidence="1" type="ORF">B9Q07_07920</name>
</gene>
<evidence type="ECO:0000313" key="1">
    <source>
        <dbReference type="EMBL" id="PSN99132.1"/>
    </source>
</evidence>
<protein>
    <submittedName>
        <fullName evidence="1">Uncharacterized protein</fullName>
    </submittedName>
</protein>
<name>A0A2R6BKF6_9ARCH</name>
<accession>A0A2R6BKF6</accession>
<dbReference type="EMBL" id="NEXI01000020">
    <property type="protein sequence ID" value="PSN99132.1"/>
    <property type="molecule type" value="Genomic_DNA"/>
</dbReference>
<reference evidence="1 2" key="1">
    <citation type="submission" date="2017-04" db="EMBL/GenBank/DDBJ databases">
        <title>Novel microbial lineages endemic to geothermal iron-oxide mats fill important gaps in the evolutionary history of Archaea.</title>
        <authorList>
            <person name="Jay Z.J."/>
            <person name="Beam J.P."/>
            <person name="Dlakic M."/>
            <person name="Rusch D.B."/>
            <person name="Kozubal M.A."/>
            <person name="Inskeep W.P."/>
        </authorList>
    </citation>
    <scope>NUCLEOTIDE SEQUENCE [LARGE SCALE GENOMIC DNA]</scope>
    <source>
        <strain evidence="1">ECH_B_3</strain>
    </source>
</reference>
<proteinExistence type="predicted"/>
<comment type="caution">
    <text evidence="1">The sequence shown here is derived from an EMBL/GenBank/DDBJ whole genome shotgun (WGS) entry which is preliminary data.</text>
</comment>
<evidence type="ECO:0000313" key="2">
    <source>
        <dbReference type="Proteomes" id="UP000241972"/>
    </source>
</evidence>